<reference evidence="1 2" key="2">
    <citation type="journal article" date="2022" name="Mol. Ecol. Resour.">
        <title>The genomes of chicory, endive, great burdock and yacon provide insights into Asteraceae paleo-polyploidization history and plant inulin production.</title>
        <authorList>
            <person name="Fan W."/>
            <person name="Wang S."/>
            <person name="Wang H."/>
            <person name="Wang A."/>
            <person name="Jiang F."/>
            <person name="Liu H."/>
            <person name="Zhao H."/>
            <person name="Xu D."/>
            <person name="Zhang Y."/>
        </authorList>
    </citation>
    <scope>NUCLEOTIDE SEQUENCE [LARGE SCALE GENOMIC DNA]</scope>
    <source>
        <strain evidence="2">cv. Punajuju</strain>
        <tissue evidence="1">Leaves</tissue>
    </source>
</reference>
<accession>A0ACB9GBU8</accession>
<dbReference type="Proteomes" id="UP001055811">
    <property type="component" value="Linkage Group LG02"/>
</dbReference>
<evidence type="ECO:0000313" key="1">
    <source>
        <dbReference type="EMBL" id="KAI3780952.1"/>
    </source>
</evidence>
<protein>
    <submittedName>
        <fullName evidence="1">Uncharacterized protein</fullName>
    </submittedName>
</protein>
<evidence type="ECO:0000313" key="2">
    <source>
        <dbReference type="Proteomes" id="UP001055811"/>
    </source>
</evidence>
<sequence>MKLQRISNVKLGDGAECWLKCFPGIKKLTCPLYTYEENEFESLAYLESLKLIESGRRKKSKELDFPKSEPIFEKNHFTLPATLKKLTLLWCRLPWSDILIIQSLPNLEELNLLDNAFEGPEWDTGEEQFRQLKFLKLHNLDIQQWQASNINFPHLKRLVVLKCNHLEEIPLEIGDISTLELIETDDIRSIVESLDRIQEEQHNVGNYDLKISVHRQRSQYHDVLD</sequence>
<dbReference type="EMBL" id="CM042010">
    <property type="protein sequence ID" value="KAI3780952.1"/>
    <property type="molecule type" value="Genomic_DNA"/>
</dbReference>
<keyword evidence="2" id="KW-1185">Reference proteome</keyword>
<proteinExistence type="predicted"/>
<name>A0ACB9GBU8_CICIN</name>
<reference evidence="2" key="1">
    <citation type="journal article" date="2022" name="Mol. Ecol. Resour.">
        <title>The genomes of chicory, endive, great burdock and yacon provide insights into Asteraceae palaeo-polyploidization history and plant inulin production.</title>
        <authorList>
            <person name="Fan W."/>
            <person name="Wang S."/>
            <person name="Wang H."/>
            <person name="Wang A."/>
            <person name="Jiang F."/>
            <person name="Liu H."/>
            <person name="Zhao H."/>
            <person name="Xu D."/>
            <person name="Zhang Y."/>
        </authorList>
    </citation>
    <scope>NUCLEOTIDE SEQUENCE [LARGE SCALE GENOMIC DNA]</scope>
    <source>
        <strain evidence="2">cv. Punajuju</strain>
    </source>
</reference>
<organism evidence="1 2">
    <name type="scientific">Cichorium intybus</name>
    <name type="common">Chicory</name>
    <dbReference type="NCBI Taxonomy" id="13427"/>
    <lineage>
        <taxon>Eukaryota</taxon>
        <taxon>Viridiplantae</taxon>
        <taxon>Streptophyta</taxon>
        <taxon>Embryophyta</taxon>
        <taxon>Tracheophyta</taxon>
        <taxon>Spermatophyta</taxon>
        <taxon>Magnoliopsida</taxon>
        <taxon>eudicotyledons</taxon>
        <taxon>Gunneridae</taxon>
        <taxon>Pentapetalae</taxon>
        <taxon>asterids</taxon>
        <taxon>campanulids</taxon>
        <taxon>Asterales</taxon>
        <taxon>Asteraceae</taxon>
        <taxon>Cichorioideae</taxon>
        <taxon>Cichorieae</taxon>
        <taxon>Cichoriinae</taxon>
        <taxon>Cichorium</taxon>
    </lineage>
</organism>
<gene>
    <name evidence="1" type="ORF">L2E82_10947</name>
</gene>
<comment type="caution">
    <text evidence="1">The sequence shown here is derived from an EMBL/GenBank/DDBJ whole genome shotgun (WGS) entry which is preliminary data.</text>
</comment>